<evidence type="ECO:0000256" key="1">
    <source>
        <dbReference type="ARBA" id="ARBA00003660"/>
    </source>
</evidence>
<dbReference type="Gene3D" id="3.30.70.1450">
    <property type="entry name" value="Regulator of K+ conductance, C-terminal domain"/>
    <property type="match status" value="1"/>
</dbReference>
<dbReference type="PROSITE" id="PS51202">
    <property type="entry name" value="RCK_C"/>
    <property type="match status" value="1"/>
</dbReference>
<feature type="domain" description="RCK C-terminal" evidence="8">
    <location>
        <begin position="133"/>
        <end position="222"/>
    </location>
</feature>
<dbReference type="SUPFAM" id="SSF116726">
    <property type="entry name" value="TrkA C-terminal domain-like"/>
    <property type="match status" value="1"/>
</dbReference>
<comment type="caution">
    <text evidence="9">The sequence shown here is derived from an EMBL/GenBank/DDBJ whole genome shotgun (WGS) entry which is preliminary data.</text>
</comment>
<evidence type="ECO:0000313" key="9">
    <source>
        <dbReference type="EMBL" id="MFC7188522.1"/>
    </source>
</evidence>
<protein>
    <submittedName>
        <fullName evidence="9">Potassium channel family protein</fullName>
    </submittedName>
</protein>
<dbReference type="InterPro" id="IPR036721">
    <property type="entry name" value="RCK_C_sf"/>
</dbReference>
<comment type="function">
    <text evidence="1">Part of a potassium transport system.</text>
</comment>
<dbReference type="RefSeq" id="WP_248903932.1">
    <property type="nucleotide sequence ID" value="NZ_CP109979.1"/>
</dbReference>
<feature type="domain" description="RCK N-terminal" evidence="7">
    <location>
        <begin position="1"/>
        <end position="122"/>
    </location>
</feature>
<evidence type="ECO:0000313" key="10">
    <source>
        <dbReference type="Proteomes" id="UP001596417"/>
    </source>
</evidence>
<dbReference type="Proteomes" id="UP001596417">
    <property type="component" value="Unassembled WGS sequence"/>
</dbReference>
<dbReference type="PANTHER" id="PTHR43833:SF5">
    <property type="entry name" value="TRK SYSTEM POTASSIUM UPTAKE PROTEIN TRKA"/>
    <property type="match status" value="1"/>
</dbReference>
<keyword evidence="3" id="KW-0633">Potassium transport</keyword>
<evidence type="ECO:0000256" key="5">
    <source>
        <dbReference type="ARBA" id="ARBA00023027"/>
    </source>
</evidence>
<dbReference type="Pfam" id="PF02254">
    <property type="entry name" value="TrkA_N"/>
    <property type="match status" value="1"/>
</dbReference>
<evidence type="ECO:0000256" key="3">
    <source>
        <dbReference type="ARBA" id="ARBA00022538"/>
    </source>
</evidence>
<dbReference type="PANTHER" id="PTHR43833">
    <property type="entry name" value="POTASSIUM CHANNEL PROTEIN 2-RELATED-RELATED"/>
    <property type="match status" value="1"/>
</dbReference>
<dbReference type="PRINTS" id="PR00335">
    <property type="entry name" value="KUPTAKETRKA"/>
</dbReference>
<accession>A0ABD5YLB7</accession>
<dbReference type="Pfam" id="PF02080">
    <property type="entry name" value="TrkA_C"/>
    <property type="match status" value="1"/>
</dbReference>
<keyword evidence="9" id="KW-0407">Ion channel</keyword>
<dbReference type="InterPro" id="IPR036291">
    <property type="entry name" value="NAD(P)-bd_dom_sf"/>
</dbReference>
<dbReference type="GeneID" id="76198058"/>
<evidence type="ECO:0000256" key="2">
    <source>
        <dbReference type="ARBA" id="ARBA00022448"/>
    </source>
</evidence>
<dbReference type="InterPro" id="IPR006036">
    <property type="entry name" value="K_uptake_TrkA"/>
</dbReference>
<proteinExistence type="predicted"/>
<dbReference type="GO" id="GO:0006813">
    <property type="term" value="P:potassium ion transport"/>
    <property type="evidence" value="ECO:0007669"/>
    <property type="project" value="UniProtKB-KW"/>
</dbReference>
<dbReference type="PROSITE" id="PS51201">
    <property type="entry name" value="RCK_N"/>
    <property type="match status" value="1"/>
</dbReference>
<keyword evidence="6" id="KW-0406">Ion transport</keyword>
<dbReference type="InterPro" id="IPR050721">
    <property type="entry name" value="Trk_Ktr_HKT_K-transport"/>
</dbReference>
<dbReference type="SUPFAM" id="SSF51735">
    <property type="entry name" value="NAD(P)-binding Rossmann-fold domains"/>
    <property type="match status" value="1"/>
</dbReference>
<dbReference type="AlphaFoldDB" id="A0ABD5YLB7"/>
<dbReference type="GO" id="GO:0034220">
    <property type="term" value="P:monoatomic ion transmembrane transport"/>
    <property type="evidence" value="ECO:0007669"/>
    <property type="project" value="UniProtKB-KW"/>
</dbReference>
<name>A0ABD5YLB7_9EURY</name>
<dbReference type="InterPro" id="IPR006037">
    <property type="entry name" value="RCK_C"/>
</dbReference>
<evidence type="ECO:0000256" key="6">
    <source>
        <dbReference type="ARBA" id="ARBA00023065"/>
    </source>
</evidence>
<gene>
    <name evidence="9" type="ORF">ACFQL7_00715</name>
</gene>
<keyword evidence="5" id="KW-0520">NAD</keyword>
<reference evidence="9 10" key="1">
    <citation type="journal article" date="2019" name="Int. J. Syst. Evol. Microbiol.">
        <title>The Global Catalogue of Microorganisms (GCM) 10K type strain sequencing project: providing services to taxonomists for standard genome sequencing and annotation.</title>
        <authorList>
            <consortium name="The Broad Institute Genomics Platform"/>
            <consortium name="The Broad Institute Genome Sequencing Center for Infectious Disease"/>
            <person name="Wu L."/>
            <person name="Ma J."/>
        </authorList>
    </citation>
    <scope>NUCLEOTIDE SEQUENCE [LARGE SCALE GENOMIC DNA]</scope>
    <source>
        <strain evidence="9 10">RDMS1</strain>
    </source>
</reference>
<evidence type="ECO:0000259" key="7">
    <source>
        <dbReference type="PROSITE" id="PS51201"/>
    </source>
</evidence>
<dbReference type="EMBL" id="JBHTAX010000001">
    <property type="protein sequence ID" value="MFC7188522.1"/>
    <property type="molecule type" value="Genomic_DNA"/>
</dbReference>
<dbReference type="Gene3D" id="3.40.50.720">
    <property type="entry name" value="NAD(P)-binding Rossmann-like Domain"/>
    <property type="match status" value="1"/>
</dbReference>
<sequence length="233" mass="25364">MYLIVVGAGNIGTQLIDIATQSGNEVVVIERDRERAETAASQFDCLVLNDDATVQDTLVDAGIDQANAIISTTDRDATNIMICLLAGEFDVPNIVSVVHDPDHMSVFERIGANTMQNPQRLIAENLYRAVERPSVVDYMHIGETAEVFEIRVGTDAPIAEKTLSEAASEEIIADDMLIVAIERNGNEDPITPRGNTHIEPGDLVTVYSEQGAVPNVTDIFGQFKDHRTISEGK</sequence>
<keyword evidence="2" id="KW-0813">Transport</keyword>
<keyword evidence="10" id="KW-1185">Reference proteome</keyword>
<keyword evidence="4" id="KW-0630">Potassium</keyword>
<dbReference type="InterPro" id="IPR003148">
    <property type="entry name" value="RCK_N"/>
</dbReference>
<organism evidence="9 10">
    <name type="scientific">Halocatena marina</name>
    <dbReference type="NCBI Taxonomy" id="2934937"/>
    <lineage>
        <taxon>Archaea</taxon>
        <taxon>Methanobacteriati</taxon>
        <taxon>Methanobacteriota</taxon>
        <taxon>Stenosarchaea group</taxon>
        <taxon>Halobacteria</taxon>
        <taxon>Halobacteriales</taxon>
        <taxon>Natronomonadaceae</taxon>
        <taxon>Halocatena</taxon>
    </lineage>
</organism>
<evidence type="ECO:0000259" key="8">
    <source>
        <dbReference type="PROSITE" id="PS51202"/>
    </source>
</evidence>
<evidence type="ECO:0000256" key="4">
    <source>
        <dbReference type="ARBA" id="ARBA00022958"/>
    </source>
</evidence>